<reference evidence="6 7" key="1">
    <citation type="journal article" date="2016" name="Nat. Commun.">
        <title>Thousands of microbial genomes shed light on interconnected biogeochemical processes in an aquifer system.</title>
        <authorList>
            <person name="Anantharaman K."/>
            <person name="Brown C.T."/>
            <person name="Hug L.A."/>
            <person name="Sharon I."/>
            <person name="Castelle C.J."/>
            <person name="Probst A.J."/>
            <person name="Thomas B.C."/>
            <person name="Singh A."/>
            <person name="Wilkins M.J."/>
            <person name="Karaoz U."/>
            <person name="Brodie E.L."/>
            <person name="Williams K.H."/>
            <person name="Hubbard S.S."/>
            <person name="Banfield J.F."/>
        </authorList>
    </citation>
    <scope>NUCLEOTIDE SEQUENCE [LARGE SCALE GENOMIC DNA]</scope>
</reference>
<keyword evidence="1 4" id="KW-0227">DNA damage</keyword>
<dbReference type="PANTHER" id="PTHR33991">
    <property type="entry name" value="DNA REPAIR PROTEIN RECO"/>
    <property type="match status" value="1"/>
</dbReference>
<accession>A0A1F6M3L0</accession>
<dbReference type="InterPro" id="IPR003717">
    <property type="entry name" value="RecO"/>
</dbReference>
<evidence type="ECO:0000313" key="7">
    <source>
        <dbReference type="Proteomes" id="UP000178742"/>
    </source>
</evidence>
<evidence type="ECO:0000259" key="5">
    <source>
        <dbReference type="Pfam" id="PF11967"/>
    </source>
</evidence>
<dbReference type="InterPro" id="IPR012340">
    <property type="entry name" value="NA-bd_OB-fold"/>
</dbReference>
<protein>
    <recommendedName>
        <fullName evidence="4">DNA repair protein RecO</fullName>
    </recommendedName>
    <alternativeName>
        <fullName evidence="4">Recombination protein O</fullName>
    </alternativeName>
</protein>
<dbReference type="HAMAP" id="MF_00201">
    <property type="entry name" value="RecO"/>
    <property type="match status" value="1"/>
</dbReference>
<gene>
    <name evidence="4" type="primary">recO</name>
    <name evidence="6" type="ORF">A3B90_02825</name>
</gene>
<dbReference type="GO" id="GO:0043590">
    <property type="term" value="C:bacterial nucleoid"/>
    <property type="evidence" value="ECO:0007669"/>
    <property type="project" value="TreeGrafter"/>
</dbReference>
<sequence>MLGIVLTRHDLREADQQISLYTDESGKIEVLAKSVKKITSRNSSHLEPYTLLHIDTTWGKEKDILTSVQSIESFAEIRRDLFKHASALFTVRAVDAICKAGERDERIFGLLHDTLVYIRDERITGTCCLDIFFLRFASLLGFEPAVDVKQKKESYVFSLSQGSIVDQVAARADQLLIQEPVRDHIQQVLRTSVFPQIFVEYEQEFHNFVFNFIRFHLDSVVLTDWKSIEKFA</sequence>
<evidence type="ECO:0000256" key="2">
    <source>
        <dbReference type="ARBA" id="ARBA00023172"/>
    </source>
</evidence>
<evidence type="ECO:0000256" key="4">
    <source>
        <dbReference type="HAMAP-Rule" id="MF_00201"/>
    </source>
</evidence>
<dbReference type="InterPro" id="IPR037278">
    <property type="entry name" value="ARFGAP/RecO"/>
</dbReference>
<dbReference type="STRING" id="1798676.A3B90_02825"/>
<dbReference type="NCBIfam" id="TIGR00613">
    <property type="entry name" value="reco"/>
    <property type="match status" value="1"/>
</dbReference>
<dbReference type="AlphaFoldDB" id="A0A1F6M3L0"/>
<dbReference type="SUPFAM" id="SSF57863">
    <property type="entry name" value="ArfGap/RecO-like zinc finger"/>
    <property type="match status" value="1"/>
</dbReference>
<dbReference type="InterPro" id="IPR022572">
    <property type="entry name" value="DNA_rep/recomb_RecO_N"/>
</dbReference>
<dbReference type="Proteomes" id="UP000178742">
    <property type="component" value="Unassembled WGS sequence"/>
</dbReference>
<keyword evidence="3 4" id="KW-0234">DNA repair</keyword>
<dbReference type="Pfam" id="PF11967">
    <property type="entry name" value="RecO_N"/>
    <property type="match status" value="1"/>
</dbReference>
<comment type="caution">
    <text evidence="6">The sequence shown here is derived from an EMBL/GenBank/DDBJ whole genome shotgun (WGS) entry which is preliminary data.</text>
</comment>
<dbReference type="SUPFAM" id="SSF50249">
    <property type="entry name" value="Nucleic acid-binding proteins"/>
    <property type="match status" value="1"/>
</dbReference>
<dbReference type="GO" id="GO:0006302">
    <property type="term" value="P:double-strand break repair"/>
    <property type="evidence" value="ECO:0007669"/>
    <property type="project" value="TreeGrafter"/>
</dbReference>
<dbReference type="PANTHER" id="PTHR33991:SF1">
    <property type="entry name" value="DNA REPAIR PROTEIN RECO"/>
    <property type="match status" value="1"/>
</dbReference>
<dbReference type="EMBL" id="MFPX01000024">
    <property type="protein sequence ID" value="OGH66204.1"/>
    <property type="molecule type" value="Genomic_DNA"/>
</dbReference>
<evidence type="ECO:0000313" key="6">
    <source>
        <dbReference type="EMBL" id="OGH66204.1"/>
    </source>
</evidence>
<proteinExistence type="inferred from homology"/>
<organism evidence="6 7">
    <name type="scientific">Candidatus Magasanikbacteria bacterium RIFCSPHIGHO2_02_FULL_41_13</name>
    <dbReference type="NCBI Taxonomy" id="1798676"/>
    <lineage>
        <taxon>Bacteria</taxon>
        <taxon>Candidatus Magasanikiibacteriota</taxon>
    </lineage>
</organism>
<evidence type="ECO:0000256" key="3">
    <source>
        <dbReference type="ARBA" id="ARBA00023204"/>
    </source>
</evidence>
<evidence type="ECO:0000256" key="1">
    <source>
        <dbReference type="ARBA" id="ARBA00022763"/>
    </source>
</evidence>
<dbReference type="GO" id="GO:0006310">
    <property type="term" value="P:DNA recombination"/>
    <property type="evidence" value="ECO:0007669"/>
    <property type="project" value="UniProtKB-UniRule"/>
</dbReference>
<comment type="similarity">
    <text evidence="4">Belongs to the RecO family.</text>
</comment>
<dbReference type="Gene3D" id="2.40.50.140">
    <property type="entry name" value="Nucleic acid-binding proteins"/>
    <property type="match status" value="1"/>
</dbReference>
<feature type="domain" description="DNA replication/recombination mediator RecO N-terminal" evidence="5">
    <location>
        <begin position="3"/>
        <end position="74"/>
    </location>
</feature>
<keyword evidence="2 4" id="KW-0233">DNA recombination</keyword>
<comment type="function">
    <text evidence="4">Involved in DNA repair and RecF pathway recombination.</text>
</comment>
<name>A0A1F6M3L0_9BACT</name>